<keyword evidence="3" id="KW-0560">Oxidoreductase</keyword>
<dbReference type="PANTHER" id="PTHR43353:SF5">
    <property type="entry name" value="SUCCINATE-SEMIALDEHYDE DEHYDROGENASE, MITOCHONDRIAL"/>
    <property type="match status" value="1"/>
</dbReference>
<evidence type="ECO:0000256" key="4">
    <source>
        <dbReference type="ARBA" id="ARBA00030806"/>
    </source>
</evidence>
<dbReference type="InterPro" id="IPR016162">
    <property type="entry name" value="Ald_DH_N"/>
</dbReference>
<reference evidence="6" key="1">
    <citation type="submission" date="2021-01" db="EMBL/GenBank/DDBJ databases">
        <authorList>
            <person name="Corre E."/>
            <person name="Pelletier E."/>
            <person name="Niang G."/>
            <person name="Scheremetjew M."/>
            <person name="Finn R."/>
            <person name="Kale V."/>
            <person name="Holt S."/>
            <person name="Cochrane G."/>
            <person name="Meng A."/>
            <person name="Brown T."/>
            <person name="Cohen L."/>
        </authorList>
    </citation>
    <scope>NUCLEOTIDE SEQUENCE</scope>
    <source>
        <strain evidence="6">RCC3387</strain>
    </source>
</reference>
<evidence type="ECO:0000256" key="2">
    <source>
        <dbReference type="ARBA" id="ARBA00019842"/>
    </source>
</evidence>
<dbReference type="EMBL" id="HBGW01052309">
    <property type="protein sequence ID" value="CAD9586910.1"/>
    <property type="molecule type" value="Transcribed_RNA"/>
</dbReference>
<gene>
    <name evidence="6" type="ORF">BRAN1462_LOCUS33222</name>
</gene>
<sequence length="542" mass="57281">MATAYACPTAAPASVGPSDEAYKTKPDVDGAFKFVGGERLPWAGDVTEVTSPIVDASTGKRAVIGRVAALQEPDAVRAVEAAAKAWDRGQGAWPQMSLAGRIAAMRRFIECLKPARERIVSALMWEICKNSADAATEFDRTMKFAEAVIDALEGSDATEPFGSWVTVSGIRGRVRRGPVGVTMMLAPFNYPLNEMYAMMMPAMLMGNVIVLKLPAIGGLAHLLTVDALKEALPPGVINFVTGAGRKTMGPIMKTGLVDCLGFIGGAKATDALIAQHPQPHRLKVFSQLEGKNIAVVLPDADLEVAVKQIVLGSLTYNGQRCTACKLVMAHESIADEFAKKFVEQVGALKTGLPWDGAAITPLPEPAKPDYLEGLLADAVAQGAAVANAAAGGGVRSGGLFAPAVAYPVTPEMRLFSEEQFGPVVPIAKFAEVAEVDAAVRASWNGQQAAIFTRDPAQAAPLVDMLASVVGRINLNAQCGRGPDAFPFSGRRSSAMGTMSVTEAIRAFSVECIVAFPDTEANRELALGVEQEARFLQPLRARY</sequence>
<dbReference type="Pfam" id="PF00171">
    <property type="entry name" value="Aldedh"/>
    <property type="match status" value="1"/>
</dbReference>
<dbReference type="EC" id="1.2.1.24" evidence="1"/>
<evidence type="ECO:0000259" key="5">
    <source>
        <dbReference type="Pfam" id="PF00171"/>
    </source>
</evidence>
<organism evidence="6">
    <name type="scientific">Zooxanthella nutricula</name>
    <dbReference type="NCBI Taxonomy" id="1333877"/>
    <lineage>
        <taxon>Eukaryota</taxon>
        <taxon>Sar</taxon>
        <taxon>Alveolata</taxon>
        <taxon>Dinophyceae</taxon>
        <taxon>Peridiniales</taxon>
        <taxon>Peridiniales incertae sedis</taxon>
        <taxon>Zooxanthella</taxon>
    </lineage>
</organism>
<protein>
    <recommendedName>
        <fullName evidence="2">Succinate-semialdehyde dehydrogenase, mitochondrial</fullName>
        <ecNumber evidence="1">1.2.1.24</ecNumber>
    </recommendedName>
    <alternativeName>
        <fullName evidence="4">NAD(+)-dependent succinic semialdehyde dehydrogenase</fullName>
    </alternativeName>
</protein>
<dbReference type="InterPro" id="IPR015590">
    <property type="entry name" value="Aldehyde_DH_dom"/>
</dbReference>
<name>A0A7S2KU39_9DINO</name>
<evidence type="ECO:0000256" key="3">
    <source>
        <dbReference type="ARBA" id="ARBA00023002"/>
    </source>
</evidence>
<evidence type="ECO:0000313" key="6">
    <source>
        <dbReference type="EMBL" id="CAD9586910.1"/>
    </source>
</evidence>
<dbReference type="Gene3D" id="3.40.605.10">
    <property type="entry name" value="Aldehyde Dehydrogenase, Chain A, domain 1"/>
    <property type="match status" value="1"/>
</dbReference>
<dbReference type="AlphaFoldDB" id="A0A7S2KU39"/>
<proteinExistence type="predicted"/>
<dbReference type="InterPro" id="IPR016161">
    <property type="entry name" value="Ald_DH/histidinol_DH"/>
</dbReference>
<accession>A0A7S2KU39</accession>
<dbReference type="InterPro" id="IPR050740">
    <property type="entry name" value="Aldehyde_DH_Superfamily"/>
</dbReference>
<dbReference type="PROSITE" id="PS00070">
    <property type="entry name" value="ALDEHYDE_DEHYDR_CYS"/>
    <property type="match status" value="1"/>
</dbReference>
<dbReference type="GO" id="GO:0004777">
    <property type="term" value="F:succinate-semialdehyde dehydrogenase (NAD+) activity"/>
    <property type="evidence" value="ECO:0007669"/>
    <property type="project" value="UniProtKB-EC"/>
</dbReference>
<dbReference type="InterPro" id="IPR016163">
    <property type="entry name" value="Ald_DH_C"/>
</dbReference>
<dbReference type="SUPFAM" id="SSF53720">
    <property type="entry name" value="ALDH-like"/>
    <property type="match status" value="1"/>
</dbReference>
<dbReference type="Gene3D" id="3.40.309.10">
    <property type="entry name" value="Aldehyde Dehydrogenase, Chain A, domain 2"/>
    <property type="match status" value="1"/>
</dbReference>
<dbReference type="PANTHER" id="PTHR43353">
    <property type="entry name" value="SUCCINATE-SEMIALDEHYDE DEHYDROGENASE, MITOCHONDRIAL"/>
    <property type="match status" value="1"/>
</dbReference>
<evidence type="ECO:0000256" key="1">
    <source>
        <dbReference type="ARBA" id="ARBA00013051"/>
    </source>
</evidence>
<dbReference type="InterPro" id="IPR016160">
    <property type="entry name" value="Ald_DH_CS_CYS"/>
</dbReference>
<feature type="domain" description="Aldehyde dehydrogenase" evidence="5">
    <location>
        <begin position="60"/>
        <end position="508"/>
    </location>
</feature>